<protein>
    <submittedName>
        <fullName evidence="2">Uncharacterized protein</fullName>
    </submittedName>
</protein>
<proteinExistence type="predicted"/>
<name>A0A401S177_CHIPU</name>
<evidence type="ECO:0000313" key="3">
    <source>
        <dbReference type="Proteomes" id="UP000287033"/>
    </source>
</evidence>
<dbReference type="AlphaFoldDB" id="A0A401S177"/>
<feature type="region of interest" description="Disordered" evidence="1">
    <location>
        <begin position="1"/>
        <end position="34"/>
    </location>
</feature>
<evidence type="ECO:0000313" key="2">
    <source>
        <dbReference type="EMBL" id="GCC24100.1"/>
    </source>
</evidence>
<evidence type="ECO:0000256" key="1">
    <source>
        <dbReference type="SAM" id="MobiDB-lite"/>
    </source>
</evidence>
<accession>A0A401S177</accession>
<keyword evidence="3" id="KW-1185">Reference proteome</keyword>
<comment type="caution">
    <text evidence="2">The sequence shown here is derived from an EMBL/GenBank/DDBJ whole genome shotgun (WGS) entry which is preliminary data.</text>
</comment>
<dbReference type="Proteomes" id="UP000287033">
    <property type="component" value="Unassembled WGS sequence"/>
</dbReference>
<feature type="compositionally biased region" description="Pro residues" evidence="1">
    <location>
        <begin position="1"/>
        <end position="17"/>
    </location>
</feature>
<reference evidence="2 3" key="1">
    <citation type="journal article" date="2018" name="Nat. Ecol. Evol.">
        <title>Shark genomes provide insights into elasmobranch evolution and the origin of vertebrates.</title>
        <authorList>
            <person name="Hara Y"/>
            <person name="Yamaguchi K"/>
            <person name="Onimaru K"/>
            <person name="Kadota M"/>
            <person name="Koyanagi M"/>
            <person name="Keeley SD"/>
            <person name="Tatsumi K"/>
            <person name="Tanaka K"/>
            <person name="Motone F"/>
            <person name="Kageyama Y"/>
            <person name="Nozu R"/>
            <person name="Adachi N"/>
            <person name="Nishimura O"/>
            <person name="Nakagawa R"/>
            <person name="Tanegashima C"/>
            <person name="Kiyatake I"/>
            <person name="Matsumoto R"/>
            <person name="Murakumo K"/>
            <person name="Nishida K"/>
            <person name="Terakita A"/>
            <person name="Kuratani S"/>
            <person name="Sato K"/>
            <person name="Hyodo S Kuraku.S."/>
        </authorList>
    </citation>
    <scope>NUCLEOTIDE SEQUENCE [LARGE SCALE GENOMIC DNA]</scope>
</reference>
<organism evidence="2 3">
    <name type="scientific">Chiloscyllium punctatum</name>
    <name type="common">Brownbanded bambooshark</name>
    <name type="synonym">Hemiscyllium punctatum</name>
    <dbReference type="NCBI Taxonomy" id="137246"/>
    <lineage>
        <taxon>Eukaryota</taxon>
        <taxon>Metazoa</taxon>
        <taxon>Chordata</taxon>
        <taxon>Craniata</taxon>
        <taxon>Vertebrata</taxon>
        <taxon>Chondrichthyes</taxon>
        <taxon>Elasmobranchii</taxon>
        <taxon>Galeomorphii</taxon>
        <taxon>Galeoidea</taxon>
        <taxon>Orectolobiformes</taxon>
        <taxon>Hemiscylliidae</taxon>
        <taxon>Chiloscyllium</taxon>
    </lineage>
</organism>
<sequence>MNPAPHLPPPLPSPPTQHPLHLTSERERNKNNPSYCNLRAIEQVTAAVGFQMTLSLQTLSRSYSTEC</sequence>
<gene>
    <name evidence="2" type="ORF">chiPu_0002500</name>
</gene>
<dbReference type="EMBL" id="BEZZ01000047">
    <property type="protein sequence ID" value="GCC24100.1"/>
    <property type="molecule type" value="Genomic_DNA"/>
</dbReference>